<accession>A0A7Y9FHF3</accession>
<protein>
    <submittedName>
        <fullName evidence="8">Cell wall-associated NlpC family hydrolase</fullName>
    </submittedName>
</protein>
<evidence type="ECO:0000256" key="3">
    <source>
        <dbReference type="ARBA" id="ARBA00022801"/>
    </source>
</evidence>
<dbReference type="RefSeq" id="WP_140460636.1">
    <property type="nucleotide sequence ID" value="NZ_BAABFI010000023.1"/>
</dbReference>
<dbReference type="EMBL" id="JACCBK010000001">
    <property type="protein sequence ID" value="NYD87315.1"/>
    <property type="molecule type" value="Genomic_DNA"/>
</dbReference>
<evidence type="ECO:0000256" key="5">
    <source>
        <dbReference type="SAM" id="MobiDB-lite"/>
    </source>
</evidence>
<evidence type="ECO:0000259" key="6">
    <source>
        <dbReference type="PROSITE" id="PS51935"/>
    </source>
</evidence>
<evidence type="ECO:0000256" key="2">
    <source>
        <dbReference type="ARBA" id="ARBA00022670"/>
    </source>
</evidence>
<dbReference type="EMBL" id="BONN01000014">
    <property type="protein sequence ID" value="GIG34234.1"/>
    <property type="molecule type" value="Genomic_DNA"/>
</dbReference>
<evidence type="ECO:0000313" key="9">
    <source>
        <dbReference type="Proteomes" id="UP000577956"/>
    </source>
</evidence>
<comment type="similarity">
    <text evidence="1">Belongs to the peptidase C40 family.</text>
</comment>
<dbReference type="InterPro" id="IPR038765">
    <property type="entry name" value="Papain-like_cys_pep_sf"/>
</dbReference>
<keyword evidence="2" id="KW-0645">Protease</keyword>
<evidence type="ECO:0000313" key="7">
    <source>
        <dbReference type="EMBL" id="GIG34234.1"/>
    </source>
</evidence>
<reference evidence="8 9" key="1">
    <citation type="submission" date="2020-07" db="EMBL/GenBank/DDBJ databases">
        <title>Sequencing the genomes of 1000 actinobacteria strains.</title>
        <authorList>
            <person name="Klenk H.-P."/>
        </authorList>
    </citation>
    <scope>NUCLEOTIDE SEQUENCE [LARGE SCALE GENOMIC DNA]</scope>
    <source>
        <strain evidence="8 9">DSM 24482</strain>
    </source>
</reference>
<keyword evidence="3 8" id="KW-0378">Hydrolase</keyword>
<gene>
    <name evidence="8" type="ORF">BKA21_002864</name>
    <name evidence="7" type="ORF">Col01nite_33930</name>
</gene>
<evidence type="ECO:0000256" key="4">
    <source>
        <dbReference type="ARBA" id="ARBA00022807"/>
    </source>
</evidence>
<dbReference type="PROSITE" id="PS51935">
    <property type="entry name" value="NLPC_P60"/>
    <property type="match status" value="1"/>
</dbReference>
<dbReference type="Proteomes" id="UP000577956">
    <property type="component" value="Unassembled WGS sequence"/>
</dbReference>
<keyword evidence="4" id="KW-0788">Thiol protease</keyword>
<organism evidence="8 9">
    <name type="scientific">Cellulomonas oligotrophica</name>
    <dbReference type="NCBI Taxonomy" id="931536"/>
    <lineage>
        <taxon>Bacteria</taxon>
        <taxon>Bacillati</taxon>
        <taxon>Actinomycetota</taxon>
        <taxon>Actinomycetes</taxon>
        <taxon>Micrococcales</taxon>
        <taxon>Cellulomonadaceae</taxon>
        <taxon>Cellulomonas</taxon>
    </lineage>
</organism>
<evidence type="ECO:0000313" key="10">
    <source>
        <dbReference type="Proteomes" id="UP000618382"/>
    </source>
</evidence>
<evidence type="ECO:0000256" key="1">
    <source>
        <dbReference type="ARBA" id="ARBA00007074"/>
    </source>
</evidence>
<dbReference type="Pfam" id="PF00877">
    <property type="entry name" value="NLPC_P60"/>
    <property type="match status" value="1"/>
</dbReference>
<dbReference type="Proteomes" id="UP000618382">
    <property type="component" value="Unassembled WGS sequence"/>
</dbReference>
<evidence type="ECO:0000313" key="8">
    <source>
        <dbReference type="EMBL" id="NYD87315.1"/>
    </source>
</evidence>
<name>A0A7Y9FHF3_9CELL</name>
<dbReference type="Gene3D" id="3.90.1720.10">
    <property type="entry name" value="endopeptidase domain like (from Nostoc punctiforme)"/>
    <property type="match status" value="1"/>
</dbReference>
<dbReference type="AlphaFoldDB" id="A0A7Y9FHF3"/>
<dbReference type="PANTHER" id="PTHR47359">
    <property type="entry name" value="PEPTIDOGLYCAN DL-ENDOPEPTIDASE CWLO"/>
    <property type="match status" value="1"/>
</dbReference>
<feature type="region of interest" description="Disordered" evidence="5">
    <location>
        <begin position="1"/>
        <end position="22"/>
    </location>
</feature>
<dbReference type="SUPFAM" id="SSF54001">
    <property type="entry name" value="Cysteine proteinases"/>
    <property type="match status" value="1"/>
</dbReference>
<dbReference type="GO" id="GO:0008234">
    <property type="term" value="F:cysteine-type peptidase activity"/>
    <property type="evidence" value="ECO:0007669"/>
    <property type="project" value="UniProtKB-KW"/>
</dbReference>
<dbReference type="GO" id="GO:0006508">
    <property type="term" value="P:proteolysis"/>
    <property type="evidence" value="ECO:0007669"/>
    <property type="project" value="UniProtKB-KW"/>
</dbReference>
<proteinExistence type="inferred from homology"/>
<dbReference type="PANTHER" id="PTHR47359:SF3">
    <property type="entry name" value="NLP_P60 DOMAIN-CONTAINING PROTEIN-RELATED"/>
    <property type="match status" value="1"/>
</dbReference>
<dbReference type="InterPro" id="IPR000064">
    <property type="entry name" value="NLP_P60_dom"/>
</dbReference>
<dbReference type="InterPro" id="IPR051794">
    <property type="entry name" value="PG_Endopeptidase_C40"/>
</dbReference>
<sequence>MSDSITKARHRSARRPSTPLTDLAHAASEQMGTAGRRTAVVASSGLMITMMAIPSNAATQASGTLASVDTAALTASARAVLNTSPVVSAPADLEFTVDAPVVKAEKPAPVVVVETPVAASRTAERAEAATTTSTDTATAVSTAPAAAVPQSVSGNAVLEVAARLVGTPYVSGGTTPAGFDCSGFTSYVYAQLGVSLPRTSSAQRYAGTVVSRAEAQPGDLMWSPGHIAIYAGGNQMIDSPRPGKTVQFRTIWQSNPVFIRIG</sequence>
<keyword evidence="10" id="KW-1185">Reference proteome</keyword>
<reference evidence="7 10" key="2">
    <citation type="submission" date="2021-01" db="EMBL/GenBank/DDBJ databases">
        <title>Whole genome shotgun sequence of Cellulomonas oligotrophica NBRC 109435.</title>
        <authorList>
            <person name="Komaki H."/>
            <person name="Tamura T."/>
        </authorList>
    </citation>
    <scope>NUCLEOTIDE SEQUENCE [LARGE SCALE GENOMIC DNA]</scope>
    <source>
        <strain evidence="7 10">NBRC 109435</strain>
    </source>
</reference>
<comment type="caution">
    <text evidence="8">The sequence shown here is derived from an EMBL/GenBank/DDBJ whole genome shotgun (WGS) entry which is preliminary data.</text>
</comment>
<feature type="domain" description="NlpC/P60" evidence="6">
    <location>
        <begin position="151"/>
        <end position="262"/>
    </location>
</feature>